<reference evidence="2 3" key="1">
    <citation type="submission" date="2017-09" db="EMBL/GenBank/DDBJ databases">
        <title>Depth-based differentiation of microbial function through sediment-hosted aquifers and enrichment of novel symbionts in the deep terrestrial subsurface.</title>
        <authorList>
            <person name="Probst A.J."/>
            <person name="Ladd B."/>
            <person name="Jarett J.K."/>
            <person name="Geller-Mcgrath D.E."/>
            <person name="Sieber C.M."/>
            <person name="Emerson J.B."/>
            <person name="Anantharaman K."/>
            <person name="Thomas B.C."/>
            <person name="Malmstrom R."/>
            <person name="Stieglmeier M."/>
            <person name="Klingl A."/>
            <person name="Woyke T."/>
            <person name="Ryan C.M."/>
            <person name="Banfield J.F."/>
        </authorList>
    </citation>
    <scope>NUCLEOTIDE SEQUENCE [LARGE SCALE GENOMIC DNA]</scope>
    <source>
        <strain evidence="2">CG17_big_fil_post_rev_8_21_14_2_50_48_46</strain>
    </source>
</reference>
<comment type="caution">
    <text evidence="2">The sequence shown here is derived from an EMBL/GenBank/DDBJ whole genome shotgun (WGS) entry which is preliminary data.</text>
</comment>
<feature type="signal peptide" evidence="1">
    <location>
        <begin position="1"/>
        <end position="20"/>
    </location>
</feature>
<keyword evidence="1" id="KW-0732">Signal</keyword>
<protein>
    <recommendedName>
        <fullName evidence="4">Outer membrane protein beta-barrel domain-containing protein</fullName>
    </recommendedName>
</protein>
<evidence type="ECO:0000313" key="3">
    <source>
        <dbReference type="Proteomes" id="UP000231019"/>
    </source>
</evidence>
<accession>A0A2M7G070</accession>
<dbReference type="Proteomes" id="UP000231019">
    <property type="component" value="Unassembled WGS sequence"/>
</dbReference>
<evidence type="ECO:0000313" key="2">
    <source>
        <dbReference type="EMBL" id="PIW15070.1"/>
    </source>
</evidence>
<organism evidence="2 3">
    <name type="scientific">bacterium (Candidatus Blackallbacteria) CG17_big_fil_post_rev_8_21_14_2_50_48_46</name>
    <dbReference type="NCBI Taxonomy" id="2014261"/>
    <lineage>
        <taxon>Bacteria</taxon>
        <taxon>Candidatus Blackallbacteria</taxon>
    </lineage>
</organism>
<feature type="chain" id="PRO_5014798864" description="Outer membrane protein beta-barrel domain-containing protein" evidence="1">
    <location>
        <begin position="21"/>
        <end position="186"/>
    </location>
</feature>
<name>A0A2M7G070_9BACT</name>
<dbReference type="EMBL" id="PFFQ01000054">
    <property type="protein sequence ID" value="PIW15070.1"/>
    <property type="molecule type" value="Genomic_DNA"/>
</dbReference>
<gene>
    <name evidence="2" type="ORF">COW36_19300</name>
</gene>
<sequence length="186" mass="20469">MKRLLLTLLFLSLFSAPARAGHSFSFSQETLLAPLNKQVEKYDETGKLIAGFGRETTEFAGISGFSDLSPNWRVLYGLSAALTGYPLFKASSSLAFMINTPYPLPLRPYVFLGLDPVFSADPALTPLSLTSHAGLGLEYSWNNSLHLSFDLRYYLLNPFQAQETSTKNLIWPAGSFSLGMQAGLLF</sequence>
<evidence type="ECO:0000256" key="1">
    <source>
        <dbReference type="SAM" id="SignalP"/>
    </source>
</evidence>
<proteinExistence type="predicted"/>
<dbReference type="SUPFAM" id="SSF56925">
    <property type="entry name" value="OMPA-like"/>
    <property type="match status" value="1"/>
</dbReference>
<dbReference type="InterPro" id="IPR011250">
    <property type="entry name" value="OMP/PagP_B-barrel"/>
</dbReference>
<evidence type="ECO:0008006" key="4">
    <source>
        <dbReference type="Google" id="ProtNLM"/>
    </source>
</evidence>
<dbReference type="AlphaFoldDB" id="A0A2M7G070"/>